<organism evidence="7 8">
    <name type="scientific">Parvibacter caecicola</name>
    <dbReference type="NCBI Taxonomy" id="747645"/>
    <lineage>
        <taxon>Bacteria</taxon>
        <taxon>Bacillati</taxon>
        <taxon>Actinomycetota</taxon>
        <taxon>Coriobacteriia</taxon>
        <taxon>Coriobacteriales</taxon>
        <taxon>Coriobacteriaceae</taxon>
        <taxon>Parvibacter</taxon>
    </lineage>
</organism>
<evidence type="ECO:0000313" key="8">
    <source>
        <dbReference type="Proteomes" id="UP000530850"/>
    </source>
</evidence>
<protein>
    <submittedName>
        <fullName evidence="7">Glycosyltransferase involved in cell wall biosynthesis</fullName>
    </submittedName>
</protein>
<dbReference type="AlphaFoldDB" id="A0A7W5D1Z2"/>
<keyword evidence="5" id="KW-1133">Transmembrane helix</keyword>
<comment type="caution">
    <text evidence="7">The sequence shown here is derived from an EMBL/GenBank/DDBJ whole genome shotgun (WGS) entry which is preliminary data.</text>
</comment>
<dbReference type="Gene3D" id="3.90.550.10">
    <property type="entry name" value="Spore Coat Polysaccharide Biosynthesis Protein SpsA, Chain A"/>
    <property type="match status" value="1"/>
</dbReference>
<comment type="pathway">
    <text evidence="1">Cell wall biogenesis; cell wall polysaccharide biosynthesis.</text>
</comment>
<evidence type="ECO:0000313" key="7">
    <source>
        <dbReference type="EMBL" id="MBB3171215.1"/>
    </source>
</evidence>
<dbReference type="EMBL" id="JACHYA010000002">
    <property type="protein sequence ID" value="MBB3171215.1"/>
    <property type="molecule type" value="Genomic_DNA"/>
</dbReference>
<feature type="transmembrane region" description="Helical" evidence="5">
    <location>
        <begin position="259"/>
        <end position="281"/>
    </location>
</feature>
<dbReference type="Pfam" id="PF00535">
    <property type="entry name" value="Glycos_transf_2"/>
    <property type="match status" value="1"/>
</dbReference>
<comment type="similarity">
    <text evidence="2">Belongs to the glycosyltransferase 2 family.</text>
</comment>
<keyword evidence="5" id="KW-0812">Transmembrane</keyword>
<evidence type="ECO:0000256" key="5">
    <source>
        <dbReference type="SAM" id="Phobius"/>
    </source>
</evidence>
<keyword evidence="5" id="KW-0472">Membrane</keyword>
<dbReference type="SUPFAM" id="SSF53448">
    <property type="entry name" value="Nucleotide-diphospho-sugar transferases"/>
    <property type="match status" value="1"/>
</dbReference>
<feature type="transmembrane region" description="Helical" evidence="5">
    <location>
        <begin position="293"/>
        <end position="315"/>
    </location>
</feature>
<evidence type="ECO:0000259" key="6">
    <source>
        <dbReference type="Pfam" id="PF00535"/>
    </source>
</evidence>
<accession>A0A7W5D1Z2</accession>
<evidence type="ECO:0000256" key="1">
    <source>
        <dbReference type="ARBA" id="ARBA00004776"/>
    </source>
</evidence>
<dbReference type="InterPro" id="IPR029044">
    <property type="entry name" value="Nucleotide-diphossugar_trans"/>
</dbReference>
<reference evidence="7 8" key="1">
    <citation type="submission" date="2020-08" db="EMBL/GenBank/DDBJ databases">
        <title>Sequencing the genomes of 1000 actinobacteria strains.</title>
        <authorList>
            <person name="Klenk H.-P."/>
        </authorList>
    </citation>
    <scope>NUCLEOTIDE SEQUENCE [LARGE SCALE GENOMIC DNA]</scope>
    <source>
        <strain evidence="7 8">DSM 22242</strain>
    </source>
</reference>
<dbReference type="InterPro" id="IPR001173">
    <property type="entry name" value="Glyco_trans_2-like"/>
</dbReference>
<evidence type="ECO:0000256" key="2">
    <source>
        <dbReference type="ARBA" id="ARBA00006739"/>
    </source>
</evidence>
<feature type="transmembrane region" description="Helical" evidence="5">
    <location>
        <begin position="233"/>
        <end position="252"/>
    </location>
</feature>
<evidence type="ECO:0000256" key="3">
    <source>
        <dbReference type="ARBA" id="ARBA00022676"/>
    </source>
</evidence>
<sequence>MPDLLRDIEAQTFPHAMIEVILVDGMSTDSTKAIMDEFAKSKKNDFAATLVYRNERQIQPCGWNIVIGASRGDAIIRVDAHARIPSDFVATSIATLESGEDVCGGVRPTVMKDPTGWQSVLHMAEESAFGSSVASCRRNADKRYVNSVFHGAYKREVFSVAGLFDERLRRTEDNELHYRIRQSGYKICLSPEIKSVQLARASLGKMLTQKWLNGYWIGKTLYIEPRCFRPYHFAPLVFVLTLLVFGIVGFLLANWMPFIVLVTLYLVADLVLSMCAIGASWPCDFRALALPVLFPLIHVSYGMGTLIGIVAGPFWRFKAGRTGSR</sequence>
<dbReference type="PANTHER" id="PTHR43179:SF12">
    <property type="entry name" value="GALACTOFURANOSYLTRANSFERASE GLFT2"/>
    <property type="match status" value="1"/>
</dbReference>
<dbReference type="PANTHER" id="PTHR43179">
    <property type="entry name" value="RHAMNOSYLTRANSFERASE WBBL"/>
    <property type="match status" value="1"/>
</dbReference>
<keyword evidence="4 7" id="KW-0808">Transferase</keyword>
<feature type="domain" description="Glycosyltransferase 2-like" evidence="6">
    <location>
        <begin position="4"/>
        <end position="133"/>
    </location>
</feature>
<dbReference type="CDD" id="cd02525">
    <property type="entry name" value="Succinoglycan_BP_ExoA"/>
    <property type="match status" value="1"/>
</dbReference>
<proteinExistence type="inferred from homology"/>
<gene>
    <name evidence="7" type="ORF">FHR31_001027</name>
</gene>
<name>A0A7W5D1Z2_9ACTN</name>
<keyword evidence="3" id="KW-0328">Glycosyltransferase</keyword>
<dbReference type="GO" id="GO:0016757">
    <property type="term" value="F:glycosyltransferase activity"/>
    <property type="evidence" value="ECO:0007669"/>
    <property type="project" value="UniProtKB-KW"/>
</dbReference>
<evidence type="ECO:0000256" key="4">
    <source>
        <dbReference type="ARBA" id="ARBA00022679"/>
    </source>
</evidence>
<dbReference type="Proteomes" id="UP000530850">
    <property type="component" value="Unassembled WGS sequence"/>
</dbReference>